<accession>A0A848MIF1</accession>
<name>A0A848MIF1_9GAMM</name>
<reference evidence="7 8" key="2">
    <citation type="submission" date="2020-06" db="EMBL/GenBank/DDBJ databases">
        <title>Polyphasic characterization of a Rahnella strain isolated from tree sap.</title>
        <authorList>
            <person name="Kim I.S."/>
        </authorList>
    </citation>
    <scope>NUCLEOTIDE SEQUENCE [LARGE SCALE GENOMIC DNA]</scope>
    <source>
        <strain evidence="7 8">SAP-1</strain>
    </source>
</reference>
<protein>
    <submittedName>
        <fullName evidence="7">ShlB/FhaC/HecB family hemolysin secretion/activation protein</fullName>
    </submittedName>
</protein>
<evidence type="ECO:0000256" key="3">
    <source>
        <dbReference type="ARBA" id="ARBA00023237"/>
    </source>
</evidence>
<keyword evidence="1" id="KW-0472">Membrane</keyword>
<dbReference type="Pfam" id="PF08479">
    <property type="entry name" value="POTRA_2"/>
    <property type="match status" value="1"/>
</dbReference>
<keyword evidence="1" id="KW-1134">Transmembrane beta strand</keyword>
<keyword evidence="8" id="KW-1185">Reference proteome</keyword>
<feature type="domain" description="ShlB POTRA" evidence="6">
    <location>
        <begin position="79"/>
        <end position="122"/>
    </location>
</feature>
<dbReference type="Pfam" id="PF17287">
    <property type="entry name" value="POTRA_3"/>
    <property type="match status" value="1"/>
</dbReference>
<evidence type="ECO:0000259" key="4">
    <source>
        <dbReference type="Pfam" id="PF03865"/>
    </source>
</evidence>
<evidence type="ECO:0000313" key="7">
    <source>
        <dbReference type="EMBL" id="NMP28047.1"/>
    </source>
</evidence>
<dbReference type="InterPro" id="IPR035251">
    <property type="entry name" value="ShlB_POTRA"/>
</dbReference>
<sequence>MDREKLPFWLPLQNIANQGAGKCLGITSIRLLADMLQQQLVTSGYTTSQVVVLPQDLRQGTLSLRLNVGTVGRLQLTADSHRAITLYNAFPLASGDPLDLADIEQGLANLRRLPTVTADTALVATTIPGVSDVAVHWQQEKMWRLGASLDNSGPASSGRYQAGLSLSLDNPLLFNDLFYLSAINAVQRGSKQGNSNFTGHYSLPFGYWLAGITVSRYDYHQHPAARPRDDRYRGNSKNVNFQLSRVLQRNGSQKTWLDFMALARVSHTYTDDSAIDSKHRHSSAWRLGLRHQQQLGAATLHAGISYQQATQWFAAREIDYNADGQAAALGNIMQMHAEGRVPLRLYGQNLDYTIGYFRQQASAAVMSQDQFAIGNRWTVRGFDGEQTLNADSGWWLRNDLAWHTPVANQQLYLGLDYGKTGRGSRDWPTASALAGTVVGLRGKVLATDYDLFVGLPLVKPAGFAASPVILGFTLNWQY</sequence>
<comment type="caution">
    <text evidence="7">The sequence shown here is derived from an EMBL/GenBank/DDBJ whole genome shotgun (WGS) entry which is preliminary data.</text>
</comment>
<dbReference type="Proteomes" id="UP000585363">
    <property type="component" value="Unassembled WGS sequence"/>
</dbReference>
<feature type="domain" description="Polypeptide-transport-associated ShlB-type" evidence="5">
    <location>
        <begin position="4"/>
        <end position="67"/>
    </location>
</feature>
<dbReference type="Pfam" id="PF03865">
    <property type="entry name" value="ShlB"/>
    <property type="match status" value="1"/>
</dbReference>
<dbReference type="InterPro" id="IPR051544">
    <property type="entry name" value="TPS_OM_transporter"/>
</dbReference>
<dbReference type="InterPro" id="IPR013686">
    <property type="entry name" value="Polypept-transport_assoc_ShlB"/>
</dbReference>
<dbReference type="GO" id="GO:0098046">
    <property type="term" value="C:type V protein secretion system complex"/>
    <property type="evidence" value="ECO:0007669"/>
    <property type="project" value="TreeGrafter"/>
</dbReference>
<dbReference type="Gene3D" id="2.40.160.50">
    <property type="entry name" value="membrane protein fhac: a member of the omp85/tpsb transporter family"/>
    <property type="match status" value="1"/>
</dbReference>
<evidence type="ECO:0000313" key="8">
    <source>
        <dbReference type="Proteomes" id="UP000585363"/>
    </source>
</evidence>
<reference evidence="7 8" key="1">
    <citation type="submission" date="2020-01" db="EMBL/GenBank/DDBJ databases">
        <authorList>
            <person name="Lee S.D."/>
        </authorList>
    </citation>
    <scope>NUCLEOTIDE SEQUENCE [LARGE SCALE GENOMIC DNA]</scope>
    <source>
        <strain evidence="7 8">SAP-1</strain>
    </source>
</reference>
<feature type="domain" description="Haemolysin activator HlyB C-terminal" evidence="4">
    <location>
        <begin position="129"/>
        <end position="442"/>
    </location>
</feature>
<keyword evidence="3" id="KW-0998">Cell outer membrane</keyword>
<dbReference type="AlphaFoldDB" id="A0A848MIF1"/>
<dbReference type="Gene3D" id="3.10.20.310">
    <property type="entry name" value="membrane protein fhac"/>
    <property type="match status" value="1"/>
</dbReference>
<gene>
    <name evidence="7" type="ORF">GW590_14390</name>
</gene>
<dbReference type="EMBL" id="JAADJU010000007">
    <property type="protein sequence ID" value="NMP28047.1"/>
    <property type="molecule type" value="Genomic_DNA"/>
</dbReference>
<evidence type="ECO:0000259" key="5">
    <source>
        <dbReference type="Pfam" id="PF08479"/>
    </source>
</evidence>
<evidence type="ECO:0000256" key="2">
    <source>
        <dbReference type="ARBA" id="ARBA00022692"/>
    </source>
</evidence>
<evidence type="ECO:0000259" key="6">
    <source>
        <dbReference type="Pfam" id="PF17287"/>
    </source>
</evidence>
<dbReference type="PANTHER" id="PTHR34597:SF3">
    <property type="entry name" value="OUTER MEMBRANE TRANSPORTER CDIB"/>
    <property type="match status" value="1"/>
</dbReference>
<dbReference type="GO" id="GO:0046819">
    <property type="term" value="P:protein secretion by the type V secretion system"/>
    <property type="evidence" value="ECO:0007669"/>
    <property type="project" value="TreeGrafter"/>
</dbReference>
<proteinExistence type="predicted"/>
<dbReference type="InterPro" id="IPR005565">
    <property type="entry name" value="Hemolysn_activator_HlyB_C"/>
</dbReference>
<keyword evidence="2" id="KW-0812">Transmembrane</keyword>
<organism evidence="7 8">
    <name type="scientific">Rouxiella aceris</name>
    <dbReference type="NCBI Taxonomy" id="2703884"/>
    <lineage>
        <taxon>Bacteria</taxon>
        <taxon>Pseudomonadati</taxon>
        <taxon>Pseudomonadota</taxon>
        <taxon>Gammaproteobacteria</taxon>
        <taxon>Enterobacterales</taxon>
        <taxon>Yersiniaceae</taxon>
        <taxon>Rouxiella</taxon>
    </lineage>
</organism>
<dbReference type="PANTHER" id="PTHR34597">
    <property type="entry name" value="SLR1661 PROTEIN"/>
    <property type="match status" value="1"/>
</dbReference>
<dbReference type="GO" id="GO:0008320">
    <property type="term" value="F:protein transmembrane transporter activity"/>
    <property type="evidence" value="ECO:0007669"/>
    <property type="project" value="TreeGrafter"/>
</dbReference>
<evidence type="ECO:0000256" key="1">
    <source>
        <dbReference type="ARBA" id="ARBA00022452"/>
    </source>
</evidence>